<dbReference type="PANTHER" id="PTHR48111">
    <property type="entry name" value="REGULATOR OF RPOS"/>
    <property type="match status" value="1"/>
</dbReference>
<comment type="caution">
    <text evidence="10">The sequence shown here is derived from an EMBL/GenBank/DDBJ whole genome shotgun (WGS) entry which is preliminary data.</text>
</comment>
<reference evidence="10 11" key="1">
    <citation type="journal article" date="2015" name="Genome Announc.">
        <title>Expanding the biotechnology potential of lactobacilli through comparative genomics of 213 strains and associated genera.</title>
        <authorList>
            <person name="Sun Z."/>
            <person name="Harris H.M."/>
            <person name="McCann A."/>
            <person name="Guo C."/>
            <person name="Argimon S."/>
            <person name="Zhang W."/>
            <person name="Yang X."/>
            <person name="Jeffery I.B."/>
            <person name="Cooney J.C."/>
            <person name="Kagawa T.F."/>
            <person name="Liu W."/>
            <person name="Song Y."/>
            <person name="Salvetti E."/>
            <person name="Wrobel A."/>
            <person name="Rasinkangas P."/>
            <person name="Parkhill J."/>
            <person name="Rea M.C."/>
            <person name="O'Sullivan O."/>
            <person name="Ritari J."/>
            <person name="Douillard F.P."/>
            <person name="Paul Ross R."/>
            <person name="Yang R."/>
            <person name="Briner A.E."/>
            <person name="Felis G.E."/>
            <person name="de Vos W.M."/>
            <person name="Barrangou R."/>
            <person name="Klaenhammer T.R."/>
            <person name="Caufield P.W."/>
            <person name="Cui Y."/>
            <person name="Zhang H."/>
            <person name="O'Toole P.W."/>
        </authorList>
    </citation>
    <scope>NUCLEOTIDE SEQUENCE [LARGE SCALE GENOMIC DNA]</scope>
    <source>
        <strain evidence="10 11">DSM 17758</strain>
    </source>
</reference>
<evidence type="ECO:0000256" key="1">
    <source>
        <dbReference type="ARBA" id="ARBA00022553"/>
    </source>
</evidence>
<feature type="domain" description="OmpR/PhoB-type" evidence="9">
    <location>
        <begin position="132"/>
        <end position="231"/>
    </location>
</feature>
<dbReference type="Gene3D" id="6.10.250.690">
    <property type="match status" value="1"/>
</dbReference>
<dbReference type="PANTHER" id="PTHR48111:SF40">
    <property type="entry name" value="PHOSPHATE REGULON TRANSCRIPTIONAL REGULATORY PROTEIN PHOB"/>
    <property type="match status" value="1"/>
</dbReference>
<dbReference type="GO" id="GO:0032993">
    <property type="term" value="C:protein-DNA complex"/>
    <property type="evidence" value="ECO:0007669"/>
    <property type="project" value="TreeGrafter"/>
</dbReference>
<dbReference type="SMART" id="SM00448">
    <property type="entry name" value="REC"/>
    <property type="match status" value="1"/>
</dbReference>
<feature type="DNA-binding region" description="OmpR/PhoB-type" evidence="7">
    <location>
        <begin position="132"/>
        <end position="231"/>
    </location>
</feature>
<proteinExistence type="predicted"/>
<keyword evidence="11" id="KW-1185">Reference proteome</keyword>
<dbReference type="Gene3D" id="1.10.10.10">
    <property type="entry name" value="Winged helix-like DNA-binding domain superfamily/Winged helix DNA-binding domain"/>
    <property type="match status" value="1"/>
</dbReference>
<dbReference type="PROSITE" id="PS50110">
    <property type="entry name" value="RESPONSE_REGULATORY"/>
    <property type="match status" value="1"/>
</dbReference>
<feature type="domain" description="Response regulatory" evidence="8">
    <location>
        <begin position="3"/>
        <end position="117"/>
    </location>
</feature>
<name>A0A0R1VTR2_9LACO</name>
<dbReference type="InterPro" id="IPR036388">
    <property type="entry name" value="WH-like_DNA-bd_sf"/>
</dbReference>
<gene>
    <name evidence="10" type="ORF">FC15_GL001786</name>
</gene>
<dbReference type="InterPro" id="IPR039420">
    <property type="entry name" value="WalR-like"/>
</dbReference>
<dbReference type="GO" id="GO:0000156">
    <property type="term" value="F:phosphorelay response regulator activity"/>
    <property type="evidence" value="ECO:0007669"/>
    <property type="project" value="TreeGrafter"/>
</dbReference>
<dbReference type="CDD" id="cd00383">
    <property type="entry name" value="trans_reg_C"/>
    <property type="match status" value="1"/>
</dbReference>
<evidence type="ECO:0000256" key="7">
    <source>
        <dbReference type="PROSITE-ProRule" id="PRU01091"/>
    </source>
</evidence>
<keyword evidence="1 6" id="KW-0597">Phosphoprotein</keyword>
<protein>
    <submittedName>
        <fullName evidence="10">DNA-binding response regulator</fullName>
    </submittedName>
</protein>
<dbReference type="Proteomes" id="UP000051315">
    <property type="component" value="Unassembled WGS sequence"/>
</dbReference>
<keyword evidence="3" id="KW-0805">Transcription regulation</keyword>
<evidence type="ECO:0000313" key="11">
    <source>
        <dbReference type="Proteomes" id="UP000051315"/>
    </source>
</evidence>
<keyword evidence="4 7" id="KW-0238">DNA-binding</keyword>
<sequence>MPRILVVDDEPSIRQLITYNLQQAHYDVVTAADGECALNLALHQEFDCIVLDLMLPKIDGIEVTKRLRRASVQTPLIMLTAKQEEADKIIGLELGADDYMTKPFSPRELLARIKVLGRRGKLKAPVHQAQEAAIIYFGPVSWRRDQHHLHRGEQSLALTKKEYELLSFLVDQRGKVVTREQIMENVWQTQEAVMSRMVDIQISHLRDKIEIDPKNPQFLQTVRGFGYRLDGGQSE</sequence>
<evidence type="ECO:0000259" key="8">
    <source>
        <dbReference type="PROSITE" id="PS50110"/>
    </source>
</evidence>
<dbReference type="FunFam" id="3.40.50.2300:FF:000001">
    <property type="entry name" value="DNA-binding response regulator PhoB"/>
    <property type="match status" value="1"/>
</dbReference>
<dbReference type="PROSITE" id="PS51755">
    <property type="entry name" value="OMPR_PHOB"/>
    <property type="match status" value="1"/>
</dbReference>
<dbReference type="EMBL" id="AZFX01000059">
    <property type="protein sequence ID" value="KRM09134.1"/>
    <property type="molecule type" value="Genomic_DNA"/>
</dbReference>
<dbReference type="InterPro" id="IPR001789">
    <property type="entry name" value="Sig_transdc_resp-reg_receiver"/>
</dbReference>
<dbReference type="OrthoDB" id="9790442at2"/>
<organism evidence="10 11">
    <name type="scientific">Lapidilactobacillus concavus DSM 17758</name>
    <dbReference type="NCBI Taxonomy" id="1423735"/>
    <lineage>
        <taxon>Bacteria</taxon>
        <taxon>Bacillati</taxon>
        <taxon>Bacillota</taxon>
        <taxon>Bacilli</taxon>
        <taxon>Lactobacillales</taxon>
        <taxon>Lactobacillaceae</taxon>
        <taxon>Lapidilactobacillus</taxon>
    </lineage>
</organism>
<dbReference type="InterPro" id="IPR016032">
    <property type="entry name" value="Sig_transdc_resp-reg_C-effctor"/>
</dbReference>
<dbReference type="Pfam" id="PF00486">
    <property type="entry name" value="Trans_reg_C"/>
    <property type="match status" value="1"/>
</dbReference>
<dbReference type="Pfam" id="PF00072">
    <property type="entry name" value="Response_reg"/>
    <property type="match status" value="1"/>
</dbReference>
<dbReference type="SUPFAM" id="SSF46894">
    <property type="entry name" value="C-terminal effector domain of the bipartite response regulators"/>
    <property type="match status" value="1"/>
</dbReference>
<dbReference type="AlphaFoldDB" id="A0A0R1VTR2"/>
<dbReference type="GO" id="GO:0000976">
    <property type="term" value="F:transcription cis-regulatory region binding"/>
    <property type="evidence" value="ECO:0007669"/>
    <property type="project" value="TreeGrafter"/>
</dbReference>
<dbReference type="RefSeq" id="WP_057824850.1">
    <property type="nucleotide sequence ID" value="NZ_AZFX01000059.1"/>
</dbReference>
<keyword evidence="2" id="KW-0902">Two-component regulatory system</keyword>
<dbReference type="STRING" id="1423735.FC15_GL001786"/>
<evidence type="ECO:0000256" key="2">
    <source>
        <dbReference type="ARBA" id="ARBA00023012"/>
    </source>
</evidence>
<accession>A0A0R1VTR2</accession>
<dbReference type="GO" id="GO:0006355">
    <property type="term" value="P:regulation of DNA-templated transcription"/>
    <property type="evidence" value="ECO:0007669"/>
    <property type="project" value="InterPro"/>
</dbReference>
<evidence type="ECO:0000256" key="3">
    <source>
        <dbReference type="ARBA" id="ARBA00023015"/>
    </source>
</evidence>
<evidence type="ECO:0000256" key="5">
    <source>
        <dbReference type="ARBA" id="ARBA00023163"/>
    </source>
</evidence>
<dbReference type="PATRIC" id="fig|1423735.3.peg.1855"/>
<evidence type="ECO:0000313" key="10">
    <source>
        <dbReference type="EMBL" id="KRM09134.1"/>
    </source>
</evidence>
<dbReference type="GO" id="GO:0005829">
    <property type="term" value="C:cytosol"/>
    <property type="evidence" value="ECO:0007669"/>
    <property type="project" value="TreeGrafter"/>
</dbReference>
<evidence type="ECO:0000256" key="6">
    <source>
        <dbReference type="PROSITE-ProRule" id="PRU00169"/>
    </source>
</evidence>
<dbReference type="SMART" id="SM00862">
    <property type="entry name" value="Trans_reg_C"/>
    <property type="match status" value="1"/>
</dbReference>
<keyword evidence="5" id="KW-0804">Transcription</keyword>
<dbReference type="InterPro" id="IPR001867">
    <property type="entry name" value="OmpR/PhoB-type_DNA-bd"/>
</dbReference>
<dbReference type="SUPFAM" id="SSF52172">
    <property type="entry name" value="CheY-like"/>
    <property type="match status" value="1"/>
</dbReference>
<dbReference type="InterPro" id="IPR011006">
    <property type="entry name" value="CheY-like_superfamily"/>
</dbReference>
<evidence type="ECO:0000256" key="4">
    <source>
        <dbReference type="ARBA" id="ARBA00023125"/>
    </source>
</evidence>
<evidence type="ECO:0000259" key="9">
    <source>
        <dbReference type="PROSITE" id="PS51755"/>
    </source>
</evidence>
<feature type="modified residue" description="4-aspartylphosphate" evidence="6">
    <location>
        <position position="52"/>
    </location>
</feature>
<dbReference type="Gene3D" id="3.40.50.2300">
    <property type="match status" value="1"/>
</dbReference>